<comment type="caution">
    <text evidence="2">The sequence shown here is derived from an EMBL/GenBank/DDBJ whole genome shotgun (WGS) entry which is preliminary data.</text>
</comment>
<dbReference type="EMBL" id="OGUS01000004">
    <property type="protein sequence ID" value="SPC05125.1"/>
    <property type="molecule type" value="Genomic_DNA"/>
</dbReference>
<evidence type="ECO:0000313" key="1">
    <source>
        <dbReference type="EMBL" id="SPC05125.1"/>
    </source>
</evidence>
<reference evidence="3" key="1">
    <citation type="submission" date="2018-01" db="EMBL/GenBank/DDBJ databases">
        <authorList>
            <person name="Gaut B.S."/>
            <person name="Morton B.R."/>
            <person name="Clegg M.T."/>
            <person name="Duvall M.R."/>
        </authorList>
    </citation>
    <scope>NUCLEOTIDE SEQUENCE [LARGE SCALE GENOMIC DNA]</scope>
</reference>
<dbReference type="Proteomes" id="UP000256862">
    <property type="component" value="Plasmid CO2235_mp"/>
</dbReference>
<reference evidence="2" key="2">
    <citation type="submission" date="2018-01" db="EMBL/GenBank/DDBJ databases">
        <authorList>
            <person name="Clerissi C."/>
        </authorList>
    </citation>
    <scope>NUCLEOTIDE SEQUENCE</scope>
    <source>
        <strain evidence="2">Cupriavidus oxalaticus LMG 2235</strain>
    </source>
</reference>
<accession>A0A375GHJ0</accession>
<organism evidence="2">
    <name type="scientific">Cupriavidus oxalaticus</name>
    <dbReference type="NCBI Taxonomy" id="96344"/>
    <lineage>
        <taxon>Bacteria</taxon>
        <taxon>Pseudomonadati</taxon>
        <taxon>Pseudomonadota</taxon>
        <taxon>Betaproteobacteria</taxon>
        <taxon>Burkholderiales</taxon>
        <taxon>Burkholderiaceae</taxon>
        <taxon>Cupriavidus</taxon>
    </lineage>
</organism>
<protein>
    <submittedName>
        <fullName evidence="2">Uncharacterized protein</fullName>
    </submittedName>
</protein>
<evidence type="ECO:0000313" key="3">
    <source>
        <dbReference type="Proteomes" id="UP000256862"/>
    </source>
</evidence>
<evidence type="ECO:0000313" key="2">
    <source>
        <dbReference type="EMBL" id="SPC18144.1"/>
    </source>
</evidence>
<dbReference type="AlphaFoldDB" id="A0A375GHJ0"/>
<gene>
    <name evidence="2" type="ORF">CO2235_MP10355</name>
    <name evidence="1" type="ORF">CO2235_U1010079</name>
</gene>
<proteinExistence type="predicted"/>
<dbReference type="EMBL" id="OGUS01000132">
    <property type="protein sequence ID" value="SPC18144.1"/>
    <property type="molecule type" value="Genomic_DNA"/>
</dbReference>
<sequence>MERAKSGPTTRAELNPGINVFSLKI</sequence>
<name>A0A375GHJ0_9BURK</name>